<protein>
    <submittedName>
        <fullName evidence="1">Uncharacterized protein</fullName>
    </submittedName>
</protein>
<sequence length="104" mass="12082">MVGSSAISMELLQEFQLNSCHVSLFTSICQIPDFCLTPTNPMQLPFFRWYNPNKRCDVMVGYSAIYWNSCKNFKKRVRKSVSKRQVEFVKESVIGYIIPRTSSE</sequence>
<dbReference type="EMBL" id="CM009290">
    <property type="protein sequence ID" value="KAI9403282.1"/>
    <property type="molecule type" value="Genomic_DNA"/>
</dbReference>
<evidence type="ECO:0000313" key="2">
    <source>
        <dbReference type="Proteomes" id="UP000006729"/>
    </source>
</evidence>
<evidence type="ECO:0000313" key="1">
    <source>
        <dbReference type="EMBL" id="KAI9403282.1"/>
    </source>
</evidence>
<comment type="caution">
    <text evidence="1">The sequence shown here is derived from an EMBL/GenBank/DDBJ whole genome shotgun (WGS) entry which is preliminary data.</text>
</comment>
<dbReference type="Proteomes" id="UP000006729">
    <property type="component" value="Chromosome 1"/>
</dbReference>
<proteinExistence type="predicted"/>
<name>A0ACC0TNX9_POPTR</name>
<organism evidence="1 2">
    <name type="scientific">Populus trichocarpa</name>
    <name type="common">Western balsam poplar</name>
    <name type="synonym">Populus balsamifera subsp. trichocarpa</name>
    <dbReference type="NCBI Taxonomy" id="3694"/>
    <lineage>
        <taxon>Eukaryota</taxon>
        <taxon>Viridiplantae</taxon>
        <taxon>Streptophyta</taxon>
        <taxon>Embryophyta</taxon>
        <taxon>Tracheophyta</taxon>
        <taxon>Spermatophyta</taxon>
        <taxon>Magnoliopsida</taxon>
        <taxon>eudicotyledons</taxon>
        <taxon>Gunneridae</taxon>
        <taxon>Pentapetalae</taxon>
        <taxon>rosids</taxon>
        <taxon>fabids</taxon>
        <taxon>Malpighiales</taxon>
        <taxon>Salicaceae</taxon>
        <taxon>Saliceae</taxon>
        <taxon>Populus</taxon>
    </lineage>
</organism>
<accession>A0ACC0TNX9</accession>
<keyword evidence="2" id="KW-1185">Reference proteome</keyword>
<gene>
    <name evidence="1" type="ORF">POPTR_001G396001v4</name>
</gene>
<reference evidence="1 2" key="1">
    <citation type="journal article" date="2006" name="Science">
        <title>The genome of black cottonwood, Populus trichocarpa (Torr. &amp; Gray).</title>
        <authorList>
            <person name="Tuskan G.A."/>
            <person name="Difazio S."/>
            <person name="Jansson S."/>
            <person name="Bohlmann J."/>
            <person name="Grigoriev I."/>
            <person name="Hellsten U."/>
            <person name="Putnam N."/>
            <person name="Ralph S."/>
            <person name="Rombauts S."/>
            <person name="Salamov A."/>
            <person name="Schein J."/>
            <person name="Sterck L."/>
            <person name="Aerts A."/>
            <person name="Bhalerao R.R."/>
            <person name="Bhalerao R.P."/>
            <person name="Blaudez D."/>
            <person name="Boerjan W."/>
            <person name="Brun A."/>
            <person name="Brunner A."/>
            <person name="Busov V."/>
            <person name="Campbell M."/>
            <person name="Carlson J."/>
            <person name="Chalot M."/>
            <person name="Chapman J."/>
            <person name="Chen G.L."/>
            <person name="Cooper D."/>
            <person name="Coutinho P.M."/>
            <person name="Couturier J."/>
            <person name="Covert S."/>
            <person name="Cronk Q."/>
            <person name="Cunningham R."/>
            <person name="Davis J."/>
            <person name="Degroeve S."/>
            <person name="Dejardin A."/>
            <person name="Depamphilis C."/>
            <person name="Detter J."/>
            <person name="Dirks B."/>
            <person name="Dubchak I."/>
            <person name="Duplessis S."/>
            <person name="Ehlting J."/>
            <person name="Ellis B."/>
            <person name="Gendler K."/>
            <person name="Goodstein D."/>
            <person name="Gribskov M."/>
            <person name="Grimwood J."/>
            <person name="Groover A."/>
            <person name="Gunter L."/>
            <person name="Hamberger B."/>
            <person name="Heinze B."/>
            <person name="Helariutta Y."/>
            <person name="Henrissat B."/>
            <person name="Holligan D."/>
            <person name="Holt R."/>
            <person name="Huang W."/>
            <person name="Islam-Faridi N."/>
            <person name="Jones S."/>
            <person name="Jones-Rhoades M."/>
            <person name="Jorgensen R."/>
            <person name="Joshi C."/>
            <person name="Kangasjarvi J."/>
            <person name="Karlsson J."/>
            <person name="Kelleher C."/>
            <person name="Kirkpatrick R."/>
            <person name="Kirst M."/>
            <person name="Kohler A."/>
            <person name="Kalluri U."/>
            <person name="Larimer F."/>
            <person name="Leebens-Mack J."/>
            <person name="Leple J.C."/>
            <person name="Locascio P."/>
            <person name="Lou Y."/>
            <person name="Lucas S."/>
            <person name="Martin F."/>
            <person name="Montanini B."/>
            <person name="Napoli C."/>
            <person name="Nelson D.R."/>
            <person name="Nelson C."/>
            <person name="Nieminen K."/>
            <person name="Nilsson O."/>
            <person name="Pereda V."/>
            <person name="Peter G."/>
            <person name="Philippe R."/>
            <person name="Pilate G."/>
            <person name="Poliakov A."/>
            <person name="Razumovskaya J."/>
            <person name="Richardson P."/>
            <person name="Rinaldi C."/>
            <person name="Ritland K."/>
            <person name="Rouze P."/>
            <person name="Ryaboy D."/>
            <person name="Schmutz J."/>
            <person name="Schrader J."/>
            <person name="Segerman B."/>
            <person name="Shin H."/>
            <person name="Siddiqui A."/>
            <person name="Sterky F."/>
            <person name="Terry A."/>
            <person name="Tsai C.J."/>
            <person name="Uberbacher E."/>
            <person name="Unneberg P."/>
            <person name="Vahala J."/>
            <person name="Wall K."/>
            <person name="Wessler S."/>
            <person name="Yang G."/>
            <person name="Yin T."/>
            <person name="Douglas C."/>
            <person name="Marra M."/>
            <person name="Sandberg G."/>
            <person name="Van de Peer Y."/>
            <person name="Rokhsar D."/>
        </authorList>
    </citation>
    <scope>NUCLEOTIDE SEQUENCE [LARGE SCALE GENOMIC DNA]</scope>
    <source>
        <strain evidence="2">cv. Nisqually</strain>
    </source>
</reference>